<dbReference type="PANTHER" id="PTHR22761:SF12">
    <property type="entry name" value="CHARGED MULTIVESICULAR BODY PROTEIN 5"/>
    <property type="match status" value="1"/>
</dbReference>
<dbReference type="PANTHER" id="PTHR22761">
    <property type="entry name" value="CHARGED MULTIVESICULAR BODY PROTEIN"/>
    <property type="match status" value="1"/>
</dbReference>
<evidence type="ECO:0000313" key="5">
    <source>
        <dbReference type="EMBL" id="KMR04381.1"/>
    </source>
</evidence>
<evidence type="ECO:0000256" key="4">
    <source>
        <dbReference type="SAM" id="MobiDB-lite"/>
    </source>
</evidence>
<feature type="region of interest" description="Disordered" evidence="4">
    <location>
        <begin position="1"/>
        <end position="25"/>
    </location>
</feature>
<comment type="caution">
    <text evidence="5">The sequence shown here is derived from an EMBL/GenBank/DDBJ whole genome shotgun (WGS) entry which is preliminary data.</text>
</comment>
<sequence>MNRLFGRGKPKEPPPNITDCISGVDSRADSAEKKIARLDAELKKYKDQMVKMRDGPAKNAVKAKALRVLKQRKMYEAQVDNLRQQAFNMEQANYATQTLKDTQATVVAMKEGVKQMQKEFKNINIDQIEDLQDDLADMLEQADEVQEAMGRSYGMPEIDDDELAAELEALGDDLALDEDTSFLDDAIKAPSAPDKEPGASSMKNKVYTLIRIFVND</sequence>
<evidence type="ECO:0000256" key="1">
    <source>
        <dbReference type="ARBA" id="ARBA00006190"/>
    </source>
</evidence>
<gene>
    <name evidence="5" type="ORF">RF55_712</name>
</gene>
<proteinExistence type="inferred from homology"/>
<accession>A0A0J7L8X4</accession>
<evidence type="ECO:0000313" key="6">
    <source>
        <dbReference type="Proteomes" id="UP000036403"/>
    </source>
</evidence>
<keyword evidence="2" id="KW-0175">Coiled coil</keyword>
<dbReference type="EMBL" id="LBMM01000217">
    <property type="protein sequence ID" value="KMR04381.1"/>
    <property type="molecule type" value="Genomic_DNA"/>
</dbReference>
<dbReference type="OrthoDB" id="3973241at2759"/>
<evidence type="ECO:0000256" key="2">
    <source>
        <dbReference type="ARBA" id="ARBA00023054"/>
    </source>
</evidence>
<dbReference type="GO" id="GO:0032511">
    <property type="term" value="P:late endosome to vacuole transport via multivesicular body sorting pathway"/>
    <property type="evidence" value="ECO:0007669"/>
    <property type="project" value="TreeGrafter"/>
</dbReference>
<keyword evidence="6" id="KW-1185">Reference proteome</keyword>
<dbReference type="Gene3D" id="6.10.250.1710">
    <property type="match status" value="1"/>
</dbReference>
<protein>
    <recommendedName>
        <fullName evidence="3">Charged multivesicular body protein 5</fullName>
    </recommendedName>
</protein>
<dbReference type="Proteomes" id="UP000036403">
    <property type="component" value="Unassembled WGS sequence"/>
</dbReference>
<name>A0A0J7L8X4_LASNI</name>
<dbReference type="Gene3D" id="1.10.287.1060">
    <property type="entry name" value="ESAT-6-like"/>
    <property type="match status" value="1"/>
</dbReference>
<dbReference type="STRING" id="67767.A0A0J7L8X4"/>
<organism evidence="5 6">
    <name type="scientific">Lasius niger</name>
    <name type="common">Black garden ant</name>
    <dbReference type="NCBI Taxonomy" id="67767"/>
    <lineage>
        <taxon>Eukaryota</taxon>
        <taxon>Metazoa</taxon>
        <taxon>Ecdysozoa</taxon>
        <taxon>Arthropoda</taxon>
        <taxon>Hexapoda</taxon>
        <taxon>Insecta</taxon>
        <taxon>Pterygota</taxon>
        <taxon>Neoptera</taxon>
        <taxon>Endopterygota</taxon>
        <taxon>Hymenoptera</taxon>
        <taxon>Apocrita</taxon>
        <taxon>Aculeata</taxon>
        <taxon>Formicoidea</taxon>
        <taxon>Formicidae</taxon>
        <taxon>Formicinae</taxon>
        <taxon>Lasius</taxon>
        <taxon>Lasius</taxon>
    </lineage>
</organism>
<comment type="similarity">
    <text evidence="1">Belongs to the SNF7 family.</text>
</comment>
<dbReference type="InterPro" id="IPR005024">
    <property type="entry name" value="Snf7_fam"/>
</dbReference>
<dbReference type="AlphaFoldDB" id="A0A0J7L8X4"/>
<dbReference type="GO" id="GO:0005771">
    <property type="term" value="C:multivesicular body"/>
    <property type="evidence" value="ECO:0007669"/>
    <property type="project" value="TreeGrafter"/>
</dbReference>
<dbReference type="Pfam" id="PF03357">
    <property type="entry name" value="Snf7"/>
    <property type="match status" value="1"/>
</dbReference>
<reference evidence="5 6" key="1">
    <citation type="submission" date="2015-04" db="EMBL/GenBank/DDBJ databases">
        <title>Lasius niger genome sequencing.</title>
        <authorList>
            <person name="Konorov E.A."/>
            <person name="Nikitin M.A."/>
            <person name="Kirill M.V."/>
            <person name="Chang P."/>
        </authorList>
    </citation>
    <scope>NUCLEOTIDE SEQUENCE [LARGE SCALE GENOMIC DNA]</scope>
    <source>
        <tissue evidence="5">Whole</tissue>
    </source>
</reference>
<dbReference type="GO" id="GO:0006900">
    <property type="term" value="P:vesicle budding from membrane"/>
    <property type="evidence" value="ECO:0007669"/>
    <property type="project" value="TreeGrafter"/>
</dbReference>
<dbReference type="PaxDb" id="67767-A0A0J7L8X4"/>
<evidence type="ECO:0000256" key="3">
    <source>
        <dbReference type="ARBA" id="ARBA00041078"/>
    </source>
</evidence>